<evidence type="ECO:0000313" key="1">
    <source>
        <dbReference type="EMBL" id="KAI9634667.1"/>
    </source>
</evidence>
<accession>A0AA38H561</accession>
<keyword evidence="2" id="KW-1185">Reference proteome</keyword>
<sequence length="204" mass="22148">MSGLSAGASPDSEWYVSTLLKKYTAISQDRSLLYNPPAHKTPSKPLSHFTFIAPSSIFDAIKTDPSARNPWELPKLPDRQTKVELQDPTNSLSSVAKLTRPLTTMESLLVELEDRRFSTEDQILILGRIRGACSGASPVAPDADDVVFSQATVQGKANASSTFTFTYIPTATGSVRADKIEWANVAKTYVAKPVQTEEISTQAA</sequence>
<dbReference type="GeneID" id="77728900"/>
<dbReference type="Proteomes" id="UP001164286">
    <property type="component" value="Unassembled WGS sequence"/>
</dbReference>
<name>A0AA38H561_9TREE</name>
<dbReference type="AlphaFoldDB" id="A0AA38H561"/>
<dbReference type="EMBL" id="JAKWFO010000006">
    <property type="protein sequence ID" value="KAI9634667.1"/>
    <property type="molecule type" value="Genomic_DNA"/>
</dbReference>
<gene>
    <name evidence="1" type="ORF">MKK02DRAFT_37544</name>
</gene>
<reference evidence="1" key="1">
    <citation type="journal article" date="2022" name="G3 (Bethesda)">
        <title>High quality genome of the basidiomycete yeast Dioszegia hungarica PDD-24b-2 isolated from cloud water.</title>
        <authorList>
            <person name="Jarrige D."/>
            <person name="Haridas S."/>
            <person name="Bleykasten-Grosshans C."/>
            <person name="Joly M."/>
            <person name="Nadalig T."/>
            <person name="Sancelme M."/>
            <person name="Vuilleumier S."/>
            <person name="Grigoriev I.V."/>
            <person name="Amato P."/>
            <person name="Bringel F."/>
        </authorList>
    </citation>
    <scope>NUCLEOTIDE SEQUENCE</scope>
    <source>
        <strain evidence="1">PDD-24b-2</strain>
    </source>
</reference>
<dbReference type="RefSeq" id="XP_052944444.1">
    <property type="nucleotide sequence ID" value="XM_053089695.1"/>
</dbReference>
<evidence type="ECO:0000313" key="2">
    <source>
        <dbReference type="Proteomes" id="UP001164286"/>
    </source>
</evidence>
<protein>
    <submittedName>
        <fullName evidence="1">Uncharacterized protein</fullName>
    </submittedName>
</protein>
<organism evidence="1 2">
    <name type="scientific">Dioszegia hungarica</name>
    <dbReference type="NCBI Taxonomy" id="4972"/>
    <lineage>
        <taxon>Eukaryota</taxon>
        <taxon>Fungi</taxon>
        <taxon>Dikarya</taxon>
        <taxon>Basidiomycota</taxon>
        <taxon>Agaricomycotina</taxon>
        <taxon>Tremellomycetes</taxon>
        <taxon>Tremellales</taxon>
        <taxon>Bulleribasidiaceae</taxon>
        <taxon>Dioszegia</taxon>
    </lineage>
</organism>
<proteinExistence type="predicted"/>
<comment type="caution">
    <text evidence="1">The sequence shown here is derived from an EMBL/GenBank/DDBJ whole genome shotgun (WGS) entry which is preliminary data.</text>
</comment>